<feature type="transmembrane region" description="Helical" evidence="1">
    <location>
        <begin position="79"/>
        <end position="98"/>
    </location>
</feature>
<feature type="transmembrane region" description="Helical" evidence="1">
    <location>
        <begin position="246"/>
        <end position="266"/>
    </location>
</feature>
<feature type="transmembrane region" description="Helical" evidence="1">
    <location>
        <begin position="6"/>
        <end position="34"/>
    </location>
</feature>
<evidence type="ECO:0000313" key="2">
    <source>
        <dbReference type="EMBL" id="MBO7745815.1"/>
    </source>
</evidence>
<keyword evidence="1" id="KW-1133">Transmembrane helix</keyword>
<gene>
    <name evidence="2" type="ORF">I8J29_16525</name>
</gene>
<keyword evidence="3" id="KW-1185">Reference proteome</keyword>
<feature type="transmembrane region" description="Helical" evidence="1">
    <location>
        <begin position="286"/>
        <end position="304"/>
    </location>
</feature>
<name>A0ABS3WBX5_9BACL</name>
<organism evidence="2 3">
    <name type="scientific">Paenibacillus artemisiicola</name>
    <dbReference type="NCBI Taxonomy" id="1172618"/>
    <lineage>
        <taxon>Bacteria</taxon>
        <taxon>Bacillati</taxon>
        <taxon>Bacillota</taxon>
        <taxon>Bacilli</taxon>
        <taxon>Bacillales</taxon>
        <taxon>Paenibacillaceae</taxon>
        <taxon>Paenibacillus</taxon>
    </lineage>
</organism>
<dbReference type="PANTHER" id="PTHR35007:SF2">
    <property type="entry name" value="PILUS ASSEMBLE PROTEIN"/>
    <property type="match status" value="1"/>
</dbReference>
<accession>A0ABS3WBX5</accession>
<evidence type="ECO:0008006" key="4">
    <source>
        <dbReference type="Google" id="ProtNLM"/>
    </source>
</evidence>
<comment type="caution">
    <text evidence="2">The sequence shown here is derived from an EMBL/GenBank/DDBJ whole genome shotgun (WGS) entry which is preliminary data.</text>
</comment>
<feature type="transmembrane region" description="Helical" evidence="1">
    <location>
        <begin position="104"/>
        <end position="123"/>
    </location>
</feature>
<evidence type="ECO:0000313" key="3">
    <source>
        <dbReference type="Proteomes" id="UP000670947"/>
    </source>
</evidence>
<evidence type="ECO:0000256" key="1">
    <source>
        <dbReference type="SAM" id="Phobius"/>
    </source>
</evidence>
<protein>
    <recommendedName>
        <fullName evidence="4">Flp pilus assembly protein TadB</fullName>
    </recommendedName>
</protein>
<reference evidence="2 3" key="1">
    <citation type="submission" date="2021-03" db="EMBL/GenBank/DDBJ databases">
        <title>Paenibacillus artemisicola MWE-103 whole genome sequence.</title>
        <authorList>
            <person name="Ham Y.J."/>
        </authorList>
    </citation>
    <scope>NUCLEOTIDE SEQUENCE [LARGE SCALE GENOMIC DNA]</scope>
    <source>
        <strain evidence="2 3">MWE-103</strain>
    </source>
</reference>
<proteinExistence type="predicted"/>
<sequence length="308" mass="35471">MQLINFAFLAAFIIGVIFIVEPIVGRLMVGFLVMKRSRFYQKRKNNGRYHTKEGHASRYHPVMMKLNDYLSVAEVSIPATYILALCLLITFFVFIVSFKMMPAPGYDIIIALLFGTVPLLWCWSRFQKKTIAMASVMIPTVQNFIGYFTEAENLESAIYKAARTIPFEISNEWNRLIMDLQTGERPEKALIQFADRVGNDWAHYFADIIITHVDTGVNITPSLFKLIGEMQNSEYNEEKRLTLLTAYKYGTFIMIGLAAFVVYFNIRMDPENYDFYFHTSTGVNIITLSVFVLFISFIGAMYMGRKKL</sequence>
<dbReference type="Proteomes" id="UP000670947">
    <property type="component" value="Unassembled WGS sequence"/>
</dbReference>
<dbReference type="RefSeq" id="WP_208848641.1">
    <property type="nucleotide sequence ID" value="NZ_JAGGDJ010000012.1"/>
</dbReference>
<keyword evidence="1" id="KW-0472">Membrane</keyword>
<dbReference type="EMBL" id="JAGGDJ010000012">
    <property type="protein sequence ID" value="MBO7745815.1"/>
    <property type="molecule type" value="Genomic_DNA"/>
</dbReference>
<keyword evidence="1" id="KW-0812">Transmembrane</keyword>
<dbReference type="PANTHER" id="PTHR35007">
    <property type="entry name" value="INTEGRAL MEMBRANE PROTEIN-RELATED"/>
    <property type="match status" value="1"/>
</dbReference>